<evidence type="ECO:0000256" key="1">
    <source>
        <dbReference type="SAM" id="MobiDB-lite"/>
    </source>
</evidence>
<feature type="compositionally biased region" description="Basic residues" evidence="1">
    <location>
        <begin position="135"/>
        <end position="145"/>
    </location>
</feature>
<proteinExistence type="predicted"/>
<reference evidence="2 3" key="1">
    <citation type="submission" date="2020-05" db="EMBL/GenBank/DDBJ databases">
        <title>WGS assembly of Panicum virgatum.</title>
        <authorList>
            <person name="Lovell J.T."/>
            <person name="Jenkins J."/>
            <person name="Shu S."/>
            <person name="Juenger T.E."/>
            <person name="Schmutz J."/>
        </authorList>
    </citation>
    <scope>NUCLEOTIDE SEQUENCE [LARGE SCALE GENOMIC DNA]</scope>
    <source>
        <strain evidence="3">cv. AP13</strain>
    </source>
</reference>
<keyword evidence="3" id="KW-1185">Reference proteome</keyword>
<feature type="region of interest" description="Disordered" evidence="1">
    <location>
        <begin position="15"/>
        <end position="160"/>
    </location>
</feature>
<evidence type="ECO:0000313" key="3">
    <source>
        <dbReference type="Proteomes" id="UP000823388"/>
    </source>
</evidence>
<feature type="compositionally biased region" description="Low complexity" evidence="1">
    <location>
        <begin position="104"/>
        <end position="124"/>
    </location>
</feature>
<accession>A0A8T0NYY4</accession>
<gene>
    <name evidence="2" type="ORF">PVAP13_9KG575400</name>
</gene>
<feature type="compositionally biased region" description="Polar residues" evidence="1">
    <location>
        <begin position="32"/>
        <end position="41"/>
    </location>
</feature>
<evidence type="ECO:0000313" key="2">
    <source>
        <dbReference type="EMBL" id="KAG2554877.1"/>
    </source>
</evidence>
<dbReference type="EMBL" id="CM029053">
    <property type="protein sequence ID" value="KAG2554877.1"/>
    <property type="molecule type" value="Genomic_DNA"/>
</dbReference>
<dbReference type="Proteomes" id="UP000823388">
    <property type="component" value="Chromosome 9K"/>
</dbReference>
<protein>
    <submittedName>
        <fullName evidence="2">Uncharacterized protein</fullName>
    </submittedName>
</protein>
<feature type="compositionally biased region" description="Basic residues" evidence="1">
    <location>
        <begin position="47"/>
        <end position="63"/>
    </location>
</feature>
<comment type="caution">
    <text evidence="2">The sequence shown here is derived from an EMBL/GenBank/DDBJ whole genome shotgun (WGS) entry which is preliminary data.</text>
</comment>
<sequence>MNVLRSSKYYRRWAGSHEHGQKNRPCPVSLGTCRSSGRPISTPTRNVARRAARARTRRRPPHTRHTDDDASSLRGRFTRPREPHRPSPICRQRPLSPHVPLTGAPRATSPRSPAAAPALFNPAAPGIPSAPRNNNKTRSHSRSSRQRNPGVPDRLHFRPRGQDPFRSAILFFFLLGDLI</sequence>
<name>A0A8T0NYY4_PANVG</name>
<dbReference type="AlphaFoldDB" id="A0A8T0NYY4"/>
<organism evidence="2 3">
    <name type="scientific">Panicum virgatum</name>
    <name type="common">Blackwell switchgrass</name>
    <dbReference type="NCBI Taxonomy" id="38727"/>
    <lineage>
        <taxon>Eukaryota</taxon>
        <taxon>Viridiplantae</taxon>
        <taxon>Streptophyta</taxon>
        <taxon>Embryophyta</taxon>
        <taxon>Tracheophyta</taxon>
        <taxon>Spermatophyta</taxon>
        <taxon>Magnoliopsida</taxon>
        <taxon>Liliopsida</taxon>
        <taxon>Poales</taxon>
        <taxon>Poaceae</taxon>
        <taxon>PACMAD clade</taxon>
        <taxon>Panicoideae</taxon>
        <taxon>Panicodae</taxon>
        <taxon>Paniceae</taxon>
        <taxon>Panicinae</taxon>
        <taxon>Panicum</taxon>
        <taxon>Panicum sect. Hiantes</taxon>
    </lineage>
</organism>